<gene>
    <name evidence="3" type="ORF">H8705_03420</name>
</gene>
<dbReference type="Proteomes" id="UP000623678">
    <property type="component" value="Unassembled WGS sequence"/>
</dbReference>
<feature type="compositionally biased region" description="Acidic residues" evidence="1">
    <location>
        <begin position="497"/>
        <end position="515"/>
    </location>
</feature>
<evidence type="ECO:0008006" key="5">
    <source>
        <dbReference type="Google" id="ProtNLM"/>
    </source>
</evidence>
<comment type="caution">
    <text evidence="3">The sequence shown here is derived from an EMBL/GenBank/DDBJ whole genome shotgun (WGS) entry which is preliminary data.</text>
</comment>
<dbReference type="InterPro" id="IPR025945">
    <property type="entry name" value="DHHW"/>
</dbReference>
<accession>A0A926IHE5</accession>
<evidence type="ECO:0000313" key="3">
    <source>
        <dbReference type="EMBL" id="MBC8584623.1"/>
    </source>
</evidence>
<evidence type="ECO:0000313" key="4">
    <source>
        <dbReference type="Proteomes" id="UP000623678"/>
    </source>
</evidence>
<feature type="region of interest" description="Disordered" evidence="1">
    <location>
        <begin position="497"/>
        <end position="534"/>
    </location>
</feature>
<reference evidence="3" key="1">
    <citation type="submission" date="2020-08" db="EMBL/GenBank/DDBJ databases">
        <title>Genome public.</title>
        <authorList>
            <person name="Liu C."/>
            <person name="Sun Q."/>
        </authorList>
    </citation>
    <scope>NUCLEOTIDE SEQUENCE</scope>
    <source>
        <strain evidence="3">NSJ-64</strain>
    </source>
</reference>
<dbReference type="RefSeq" id="WP_262394448.1">
    <property type="nucleotide sequence ID" value="NZ_JACRTD010000002.1"/>
</dbReference>
<feature type="region of interest" description="Disordered" evidence="1">
    <location>
        <begin position="139"/>
        <end position="193"/>
    </location>
</feature>
<keyword evidence="2" id="KW-0812">Transmembrane</keyword>
<proteinExistence type="predicted"/>
<evidence type="ECO:0000256" key="1">
    <source>
        <dbReference type="SAM" id="MobiDB-lite"/>
    </source>
</evidence>
<keyword evidence="2" id="KW-0472">Membrane</keyword>
<evidence type="ECO:0000256" key="2">
    <source>
        <dbReference type="SAM" id="Phobius"/>
    </source>
</evidence>
<keyword evidence="4" id="KW-1185">Reference proteome</keyword>
<organism evidence="3 4">
    <name type="scientific">Youxingia wuxianensis</name>
    <dbReference type="NCBI Taxonomy" id="2763678"/>
    <lineage>
        <taxon>Bacteria</taxon>
        <taxon>Bacillati</taxon>
        <taxon>Bacillota</taxon>
        <taxon>Clostridia</taxon>
        <taxon>Eubacteriales</taxon>
        <taxon>Oscillospiraceae</taxon>
        <taxon>Youxingia</taxon>
    </lineage>
</organism>
<dbReference type="EMBL" id="JACRTD010000002">
    <property type="protein sequence ID" value="MBC8584623.1"/>
    <property type="molecule type" value="Genomic_DNA"/>
</dbReference>
<name>A0A926IHE5_9FIRM</name>
<keyword evidence="2" id="KW-1133">Transmembrane helix</keyword>
<feature type="compositionally biased region" description="Low complexity" evidence="1">
    <location>
        <begin position="154"/>
        <end position="186"/>
    </location>
</feature>
<sequence length="534" mass="60325">MREQENQADEYRYHIQPIRAASSENPEEEINQYYGLIRLKLAPRKLFNLSIFNVLLVLGVILCLGLASLFMTKPTESAIEKRQLAKMPAFSKEALFSGEYTRGIETFYADTFPFRDFFVALSAYMEENSGVRMDDARILAPSPNESTDPITGGAPSVPSSASSTAPEGTSLPAQQDAASSSQPSAAENTDVDDGIAGSVSNGIFVYKGRAMSLFGGSKENGKWYADVLNLYKQQLPDVKIYDMIIPTAIEFYVPDKYADLTQPQKPMIDYIYSCLAPSIKRVDAYSKLQEHAEEYIYFRTDHHWTGLGAYYAYTAFCEQAGLSALPVSDFETRRLDNFIGTMYAQSKDSTLLGNPDYVDYYVFNTGYTARRYDYNAPYYGIPHTLWGEYAQSPNSYSVFLHGDFPLIQVKTDIHNGKKILVVKESFGNAFAPFLINHYEEVYIVDQRYFQLNLVEFIKENGIGELIFANNSFAACTPYHISHIDNMRFQTFVPYVPEEGEQSSDISESEEEDDGGIDLRPYKKKEDDLSIIYDD</sequence>
<dbReference type="Pfam" id="PF14286">
    <property type="entry name" value="DHHW"/>
    <property type="match status" value="2"/>
</dbReference>
<protein>
    <recommendedName>
        <fullName evidence="5">DHHW protein</fullName>
    </recommendedName>
</protein>
<dbReference type="AlphaFoldDB" id="A0A926IHE5"/>
<feature type="transmembrane region" description="Helical" evidence="2">
    <location>
        <begin position="46"/>
        <end position="71"/>
    </location>
</feature>